<keyword evidence="4" id="KW-0378">Hydrolase</keyword>
<keyword evidence="6" id="KW-0326">Glycosidase</keyword>
<evidence type="ECO:0000313" key="11">
    <source>
        <dbReference type="EMBL" id="GAA1860625.1"/>
    </source>
</evidence>
<dbReference type="Proteomes" id="UP001501094">
    <property type="component" value="Unassembled WGS sequence"/>
</dbReference>
<dbReference type="EMBL" id="BAAANL010000003">
    <property type="protein sequence ID" value="GAA1860625.1"/>
    <property type="molecule type" value="Genomic_DNA"/>
</dbReference>
<organism evidence="11 12">
    <name type="scientific">Myceligenerans crystallogenes</name>
    <dbReference type="NCBI Taxonomy" id="316335"/>
    <lineage>
        <taxon>Bacteria</taxon>
        <taxon>Bacillati</taxon>
        <taxon>Actinomycetota</taxon>
        <taxon>Actinomycetes</taxon>
        <taxon>Micrococcales</taxon>
        <taxon>Promicromonosporaceae</taxon>
        <taxon>Myceligenerans</taxon>
    </lineage>
</organism>
<keyword evidence="5" id="KW-0119">Carbohydrate metabolism</keyword>
<dbReference type="Gene3D" id="2.60.120.260">
    <property type="entry name" value="Galactose-binding domain-like"/>
    <property type="match status" value="1"/>
</dbReference>
<dbReference type="InterPro" id="IPR005200">
    <property type="entry name" value="Endo-beta-glucanase"/>
</dbReference>
<accession>A0ABN2NCZ2</accession>
<evidence type="ECO:0000256" key="3">
    <source>
        <dbReference type="ARBA" id="ARBA00012780"/>
    </source>
</evidence>
<evidence type="ECO:0000256" key="9">
    <source>
        <dbReference type="SAM" id="MobiDB-lite"/>
    </source>
</evidence>
<evidence type="ECO:0000256" key="4">
    <source>
        <dbReference type="ARBA" id="ARBA00022801"/>
    </source>
</evidence>
<proteinExistence type="inferred from homology"/>
<feature type="region of interest" description="Disordered" evidence="9">
    <location>
        <begin position="1000"/>
        <end position="1023"/>
    </location>
</feature>
<evidence type="ECO:0000256" key="1">
    <source>
        <dbReference type="ARBA" id="ARBA00000382"/>
    </source>
</evidence>
<evidence type="ECO:0000256" key="6">
    <source>
        <dbReference type="ARBA" id="ARBA00023295"/>
    </source>
</evidence>
<comment type="caution">
    <text evidence="11">The sequence shown here is derived from an EMBL/GenBank/DDBJ whole genome shotgun (WGS) entry which is preliminary data.</text>
</comment>
<dbReference type="InterPro" id="IPR000421">
    <property type="entry name" value="FA58C"/>
</dbReference>
<dbReference type="PANTHER" id="PTHR31983">
    <property type="entry name" value="ENDO-1,3(4)-BETA-GLUCANASE 1"/>
    <property type="match status" value="1"/>
</dbReference>
<dbReference type="PROSITE" id="PS50022">
    <property type="entry name" value="FA58C_3"/>
    <property type="match status" value="1"/>
</dbReference>
<name>A0ABN2NCZ2_9MICO</name>
<dbReference type="RefSeq" id="WP_344101726.1">
    <property type="nucleotide sequence ID" value="NZ_BAAANL010000003.1"/>
</dbReference>
<gene>
    <name evidence="11" type="ORF">GCM10009751_17790</name>
</gene>
<comment type="catalytic activity">
    <reaction evidence="1">
        <text>Hydrolysis of (1-&gt;3)-beta-D-glucosidic linkages in (1-&gt;3)-beta-D-glucans.</text>
        <dbReference type="EC" id="3.2.1.39"/>
    </reaction>
</comment>
<keyword evidence="12" id="KW-1185">Reference proteome</keyword>
<dbReference type="PANTHER" id="PTHR31983:SF0">
    <property type="entry name" value="GLUCAN ENDO-1,3-BETA-D-GLUCOSIDASE 2"/>
    <property type="match status" value="1"/>
</dbReference>
<evidence type="ECO:0000313" key="12">
    <source>
        <dbReference type="Proteomes" id="UP001501094"/>
    </source>
</evidence>
<keyword evidence="7" id="KW-0961">Cell wall biogenesis/degradation</keyword>
<dbReference type="EC" id="3.2.1.39" evidence="3"/>
<dbReference type="PROSITE" id="PS52008">
    <property type="entry name" value="GH81"/>
    <property type="match status" value="1"/>
</dbReference>
<sequence length="1140" mass="122111">MIRPHLGVRRRHGASAPEHSRRTGRPPAVTAAAVVALVAAGLTAAPTAGAEPVPDPAVVPVGAGSYASAPPAALDTTNHDVSGFVDRDLYLDDSLAGKPVKTNAWWTDLLVSKFSGDLWANPLVVSNSAEGTRVTLPTRWNADGTARVLESPIVVGATASPRPGPSDVVMADFESGHPAGWTATGTAFSGGPSGGTATGQSAVSGFLGKRLVNSFTSAQGDGATGTLTSSSFTIDRNHLAFLIGGGNHPGTEEVRLVVDGQAVRQATGKNSEQLEWVTWDVAALRGRTARLEVVDTLTAGWAHVLLDQVVRTDDPAGLPGRFATTFAAQDATVTGWGEWDVSWRLRGPADTAASPQGIDVTAARGVPYVWFELDGVQPRLTIADDAEVLARDGAPLALPADVSMLRIRQNGRSYGVHLPDGSRVERSGNALLVTARAPYLVVSAIPQGSTDPGADLAELHQRAFAVVRDTRMDHAYDVAAGEVRQTWDLTTEALQGTNLDTVQGWLPHHYREGRQTWAFTGDTWDTPRGVLRATAGHGGWTLRYPFEGIVPFLPDPEGTPGYDRARMVRYVEEYAEKTGYGADTYWGGKDVLQLAQYMAVAKEIGADAAHTALKASLRTALNDWFTYTPGETQHFFARYPTWKALVGFSDSYGSFEFTDNHFHYGYFTLAAAYLALEDPEWGRQYGGLTTLVAKQYANWDRTDGEFPYLRTFDTWQGHSYAGGTSSPGGNNQESSSEALQSWAGLFLLGSALGNDAMRDAGAMGYVTERAAVKEYWFDYHGRAGAPAAEGPGNFPSSYRHGSTGILFDSGQAYATYFSGDPAWIYGIQWLPTGPWLSWFGEDQAFGKELLARMFDERTVDGAYDVRGFDPADPADVRAAADVYSKMGDALGNVVLGYLAQVDPRAYTVISAELEARGDPVARGVSMAGMVHYTGLANRGLGQHTTARRVGAPTSQVYRDGNVYTYVVYNPTDTARTYPVYEGAREVGTVSVPARQLVKVRSDGSGEPGTGEAELARGKTATASSVRDAQLPGLAVDGNPGSRWESQLADGQWLQVDLGARSTLTRVEIDWETAAAATFSVQVADSPTGPWTTLRTVTKTTAAPDVVTVSGTGRYLRIDAPKRLTPWGVSIWELRAYGRAA</sequence>
<dbReference type="Pfam" id="PF22633">
    <property type="entry name" value="F5_F8_type_C_2"/>
    <property type="match status" value="1"/>
</dbReference>
<evidence type="ECO:0000256" key="8">
    <source>
        <dbReference type="ARBA" id="ARBA00023326"/>
    </source>
</evidence>
<comment type="similarity">
    <text evidence="2">Belongs to the glycosyl hydrolase 81 family.</text>
</comment>
<feature type="domain" description="F5/8 type C" evidence="10">
    <location>
        <begin position="1004"/>
        <end position="1138"/>
    </location>
</feature>
<evidence type="ECO:0000256" key="2">
    <source>
        <dbReference type="ARBA" id="ARBA00010730"/>
    </source>
</evidence>
<dbReference type="Pfam" id="PF17652">
    <property type="entry name" value="Glyco_hydro81C"/>
    <property type="match status" value="1"/>
</dbReference>
<feature type="compositionally biased region" description="Basic residues" evidence="9">
    <location>
        <begin position="1"/>
        <end position="13"/>
    </location>
</feature>
<dbReference type="SUPFAM" id="SSF49785">
    <property type="entry name" value="Galactose-binding domain-like"/>
    <property type="match status" value="1"/>
</dbReference>
<reference evidence="11 12" key="1">
    <citation type="journal article" date="2019" name="Int. J. Syst. Evol. Microbiol.">
        <title>The Global Catalogue of Microorganisms (GCM) 10K type strain sequencing project: providing services to taxonomists for standard genome sequencing and annotation.</title>
        <authorList>
            <consortium name="The Broad Institute Genomics Platform"/>
            <consortium name="The Broad Institute Genome Sequencing Center for Infectious Disease"/>
            <person name="Wu L."/>
            <person name="Ma J."/>
        </authorList>
    </citation>
    <scope>NUCLEOTIDE SEQUENCE [LARGE SCALE GENOMIC DNA]</scope>
    <source>
        <strain evidence="11 12">JCM 14326</strain>
    </source>
</reference>
<evidence type="ECO:0000256" key="5">
    <source>
        <dbReference type="ARBA" id="ARBA00023277"/>
    </source>
</evidence>
<dbReference type="InterPro" id="IPR008979">
    <property type="entry name" value="Galactose-bd-like_sf"/>
</dbReference>
<feature type="region of interest" description="Disordered" evidence="9">
    <location>
        <begin position="1"/>
        <end position="27"/>
    </location>
</feature>
<keyword evidence="8" id="KW-0624">Polysaccharide degradation</keyword>
<evidence type="ECO:0000259" key="10">
    <source>
        <dbReference type="PROSITE" id="PS50022"/>
    </source>
</evidence>
<evidence type="ECO:0000256" key="7">
    <source>
        <dbReference type="ARBA" id="ARBA00023316"/>
    </source>
</evidence>
<protein>
    <recommendedName>
        <fullName evidence="3">glucan endo-1,3-beta-D-glucosidase</fullName>
        <ecNumber evidence="3">3.2.1.39</ecNumber>
    </recommendedName>
</protein>
<dbReference type="InterPro" id="IPR040720">
    <property type="entry name" value="GH81_C"/>
</dbReference>